<comment type="caution">
    <text evidence="1">The sequence shown here is derived from an EMBL/GenBank/DDBJ whole genome shotgun (WGS) entry which is preliminary data.</text>
</comment>
<evidence type="ECO:0000313" key="2">
    <source>
        <dbReference type="Proteomes" id="UP001217089"/>
    </source>
</evidence>
<name>A0ABQ9F684_TEGGR</name>
<gene>
    <name evidence="1" type="ORF">KUTeg_010250</name>
</gene>
<dbReference type="Proteomes" id="UP001217089">
    <property type="component" value="Unassembled WGS sequence"/>
</dbReference>
<organism evidence="1 2">
    <name type="scientific">Tegillarca granosa</name>
    <name type="common">Malaysian cockle</name>
    <name type="synonym">Anadara granosa</name>
    <dbReference type="NCBI Taxonomy" id="220873"/>
    <lineage>
        <taxon>Eukaryota</taxon>
        <taxon>Metazoa</taxon>
        <taxon>Spiralia</taxon>
        <taxon>Lophotrochozoa</taxon>
        <taxon>Mollusca</taxon>
        <taxon>Bivalvia</taxon>
        <taxon>Autobranchia</taxon>
        <taxon>Pteriomorphia</taxon>
        <taxon>Arcoida</taxon>
        <taxon>Arcoidea</taxon>
        <taxon>Arcidae</taxon>
        <taxon>Tegillarca</taxon>
    </lineage>
</organism>
<keyword evidence="2" id="KW-1185">Reference proteome</keyword>
<sequence length="77" mass="9278">MHQSELISFYSNQSYRMTTQDHDILTYSTISYLFLHKILCFSPSTMLHHISFLNLQNIEISWKLPIFKFFVQNDLFI</sequence>
<accession>A0ABQ9F684</accession>
<proteinExistence type="predicted"/>
<dbReference type="EMBL" id="JARBDR010000440">
    <property type="protein sequence ID" value="KAJ8312877.1"/>
    <property type="molecule type" value="Genomic_DNA"/>
</dbReference>
<evidence type="ECO:0000313" key="1">
    <source>
        <dbReference type="EMBL" id="KAJ8312877.1"/>
    </source>
</evidence>
<reference evidence="1 2" key="1">
    <citation type="submission" date="2022-12" db="EMBL/GenBank/DDBJ databases">
        <title>Chromosome-level genome of Tegillarca granosa.</title>
        <authorList>
            <person name="Kim J."/>
        </authorList>
    </citation>
    <scope>NUCLEOTIDE SEQUENCE [LARGE SCALE GENOMIC DNA]</scope>
    <source>
        <strain evidence="1">Teg-2019</strain>
        <tissue evidence="1">Adductor muscle</tissue>
    </source>
</reference>
<protein>
    <submittedName>
        <fullName evidence="1">Uncharacterized protein</fullName>
    </submittedName>
</protein>